<keyword evidence="1" id="KW-1133">Transmembrane helix</keyword>
<dbReference type="RefSeq" id="WP_007275760.1">
    <property type="nucleotide sequence ID" value="NZ_CABLRR010000002.1"/>
</dbReference>
<organism evidence="2 3">
    <name type="scientific">Haloferax massiliensis</name>
    <dbReference type="NCBI Taxonomy" id="1476858"/>
    <lineage>
        <taxon>Archaea</taxon>
        <taxon>Methanobacteriati</taxon>
        <taxon>Methanobacteriota</taxon>
        <taxon>Stenosarchaea group</taxon>
        <taxon>Halobacteria</taxon>
        <taxon>Halobacteriales</taxon>
        <taxon>Haloferacaceae</taxon>
        <taxon>Haloferax</taxon>
    </lineage>
</organism>
<keyword evidence="1" id="KW-0472">Membrane</keyword>
<gene>
    <name evidence="2" type="ORF">BN996_02367</name>
</gene>
<proteinExistence type="predicted"/>
<feature type="transmembrane region" description="Helical" evidence="1">
    <location>
        <begin position="7"/>
        <end position="29"/>
    </location>
</feature>
<protein>
    <submittedName>
        <fullName evidence="2">Uncharacterized protein</fullName>
    </submittedName>
</protein>
<dbReference type="EMBL" id="CSTE01000002">
    <property type="protein sequence ID" value="CQR50882.1"/>
    <property type="molecule type" value="Genomic_DNA"/>
</dbReference>
<keyword evidence="1" id="KW-0812">Transmembrane</keyword>
<evidence type="ECO:0000313" key="2">
    <source>
        <dbReference type="EMBL" id="CQR50882.1"/>
    </source>
</evidence>
<keyword evidence="3" id="KW-1185">Reference proteome</keyword>
<name>A0A0D6JSN5_9EURY</name>
<dbReference type="OrthoDB" id="307812at2157"/>
<dbReference type="AlphaFoldDB" id="A0A0D6JSN5"/>
<evidence type="ECO:0000313" key="3">
    <source>
        <dbReference type="Proteomes" id="UP000198902"/>
    </source>
</evidence>
<sequence>MTLARRLFVFVGVVATVAGFAVIAGVSLGLELTDVFLGLVAALAALQGLRYVQHRRDTTPNTTVTGDPEARISVPVPGSDFDDDLVSAAGRRTRWAARERVVDRLETRAKGALVARGGHAPEEAAALLKTGGWTDDPVAARFLGASVSVPLRQRVRLLLSGQSSLSDRAERTVAAIERVGTADDPAGERR</sequence>
<reference evidence="3" key="1">
    <citation type="submission" date="2015-03" db="EMBL/GenBank/DDBJ databases">
        <authorList>
            <person name="Urmite Genomes"/>
        </authorList>
    </citation>
    <scope>NUCLEOTIDE SEQUENCE [LARGE SCALE GENOMIC DNA]</scope>
    <source>
        <strain evidence="3">Arc-Hr</strain>
    </source>
</reference>
<dbReference type="Proteomes" id="UP000198902">
    <property type="component" value="Unassembled WGS sequence"/>
</dbReference>
<dbReference type="Pfam" id="PF23933">
    <property type="entry name" value="DUF7269"/>
    <property type="match status" value="1"/>
</dbReference>
<evidence type="ECO:0000256" key="1">
    <source>
        <dbReference type="SAM" id="Phobius"/>
    </source>
</evidence>
<dbReference type="InterPro" id="IPR055693">
    <property type="entry name" value="DUF7269"/>
</dbReference>
<accession>A0A0D6JSN5</accession>